<accession>A0A8S5QRY2</accession>
<evidence type="ECO:0000313" key="1">
    <source>
        <dbReference type="EMBL" id="DAE22039.1"/>
    </source>
</evidence>
<protein>
    <submittedName>
        <fullName evidence="1">Uncharacterized protein</fullName>
    </submittedName>
</protein>
<name>A0A8S5QRY2_9CAUD</name>
<dbReference type="EMBL" id="BK015724">
    <property type="protein sequence ID" value="DAE22039.1"/>
    <property type="molecule type" value="Genomic_DNA"/>
</dbReference>
<proteinExistence type="predicted"/>
<organism evidence="1">
    <name type="scientific">Podoviridae sp. ctRnx2</name>
    <dbReference type="NCBI Taxonomy" id="2826555"/>
    <lineage>
        <taxon>Viruses</taxon>
        <taxon>Duplodnaviria</taxon>
        <taxon>Heunggongvirae</taxon>
        <taxon>Uroviricota</taxon>
        <taxon>Caudoviricetes</taxon>
    </lineage>
</organism>
<sequence>MELKNLSETLAAIITPDMLGLDYTELCLMKAVKNAGYWLDNVEYPDIASGSVGGLITYRERREFAQEWADDIDNFVDADYLDLEGIETLDDAYARYCQAAVSWAYGKLESALDGAADISPEMLEELTECAQNARELDEDGVWSDKGLEILPGEDLEALDSEPAMAEDVFDIWLTDASAETWKVRDKSGAAAGVMLVGDGRALWFPDASHRHA</sequence>
<reference evidence="1" key="1">
    <citation type="journal article" date="2021" name="Proc. Natl. Acad. Sci. U.S.A.">
        <title>A Catalog of Tens of Thousands of Viruses from Human Metagenomes Reveals Hidden Associations with Chronic Diseases.</title>
        <authorList>
            <person name="Tisza M.J."/>
            <person name="Buck C.B."/>
        </authorList>
    </citation>
    <scope>NUCLEOTIDE SEQUENCE</scope>
    <source>
        <strain evidence="1">CtRnx2</strain>
    </source>
</reference>